<dbReference type="InterPro" id="IPR029787">
    <property type="entry name" value="Nucleotide_cyclase"/>
</dbReference>
<evidence type="ECO:0000259" key="4">
    <source>
        <dbReference type="PROSITE" id="PS50887"/>
    </source>
</evidence>
<dbReference type="SUPFAM" id="SSF141868">
    <property type="entry name" value="EAL domain-like"/>
    <property type="match status" value="1"/>
</dbReference>
<dbReference type="InterPro" id="IPR035919">
    <property type="entry name" value="EAL_sf"/>
</dbReference>
<organism evidence="5 6">
    <name type="scientific">Vibrio hangzhouensis</name>
    <dbReference type="NCBI Taxonomy" id="462991"/>
    <lineage>
        <taxon>Bacteria</taxon>
        <taxon>Pseudomonadati</taxon>
        <taxon>Pseudomonadota</taxon>
        <taxon>Gammaproteobacteria</taxon>
        <taxon>Vibrionales</taxon>
        <taxon>Vibrionaceae</taxon>
        <taxon>Vibrio</taxon>
    </lineage>
</organism>
<protein>
    <submittedName>
        <fullName evidence="5">PAS domain S-box-containing protein/diguanylate cyclase (GGDEF) domain-containing protein</fullName>
    </submittedName>
</protein>
<proteinExistence type="predicted"/>
<dbReference type="SUPFAM" id="SSF55785">
    <property type="entry name" value="PYP-like sensor domain (PAS domain)"/>
    <property type="match status" value="1"/>
</dbReference>
<gene>
    <name evidence="5" type="ORF">SAMN04488244_11454</name>
</gene>
<evidence type="ECO:0000259" key="1">
    <source>
        <dbReference type="PROSITE" id="PS50112"/>
    </source>
</evidence>
<dbReference type="PROSITE" id="PS50113">
    <property type="entry name" value="PAC"/>
    <property type="match status" value="1"/>
</dbReference>
<dbReference type="NCBIfam" id="TIGR00254">
    <property type="entry name" value="GGDEF"/>
    <property type="match status" value="1"/>
</dbReference>
<dbReference type="EMBL" id="FNVG01000014">
    <property type="protein sequence ID" value="SEG44174.1"/>
    <property type="molecule type" value="Genomic_DNA"/>
</dbReference>
<dbReference type="InterPro" id="IPR001610">
    <property type="entry name" value="PAC"/>
</dbReference>
<dbReference type="PANTHER" id="PTHR44757">
    <property type="entry name" value="DIGUANYLATE CYCLASE DGCP"/>
    <property type="match status" value="1"/>
</dbReference>
<dbReference type="OrthoDB" id="1316910at2"/>
<dbReference type="InterPro" id="IPR000160">
    <property type="entry name" value="GGDEF_dom"/>
</dbReference>
<name>A0A1H6A7L6_9VIBR</name>
<dbReference type="InterPro" id="IPR043128">
    <property type="entry name" value="Rev_trsase/Diguanyl_cyclase"/>
</dbReference>
<dbReference type="Gene3D" id="3.30.450.20">
    <property type="entry name" value="PAS domain"/>
    <property type="match status" value="1"/>
</dbReference>
<dbReference type="SMART" id="SM00267">
    <property type="entry name" value="GGDEF"/>
    <property type="match status" value="1"/>
</dbReference>
<dbReference type="InterPro" id="IPR000700">
    <property type="entry name" value="PAS-assoc_C"/>
</dbReference>
<dbReference type="Gene3D" id="3.30.70.270">
    <property type="match status" value="1"/>
</dbReference>
<keyword evidence="6" id="KW-1185">Reference proteome</keyword>
<dbReference type="CDD" id="cd01949">
    <property type="entry name" value="GGDEF"/>
    <property type="match status" value="1"/>
</dbReference>
<dbReference type="CDD" id="cd01948">
    <property type="entry name" value="EAL"/>
    <property type="match status" value="1"/>
</dbReference>
<dbReference type="Pfam" id="PF00990">
    <property type="entry name" value="GGDEF"/>
    <property type="match status" value="1"/>
</dbReference>
<dbReference type="PROSITE" id="PS50112">
    <property type="entry name" value="PAS"/>
    <property type="match status" value="1"/>
</dbReference>
<dbReference type="SUPFAM" id="SSF55073">
    <property type="entry name" value="Nucleotide cyclase"/>
    <property type="match status" value="1"/>
</dbReference>
<dbReference type="RefSeq" id="WP_160111369.1">
    <property type="nucleotide sequence ID" value="NZ_FNVG01000014.1"/>
</dbReference>
<dbReference type="InterPro" id="IPR052155">
    <property type="entry name" value="Biofilm_reg_signaling"/>
</dbReference>
<evidence type="ECO:0000259" key="3">
    <source>
        <dbReference type="PROSITE" id="PS50883"/>
    </source>
</evidence>
<accession>A0A1H6A7L6</accession>
<dbReference type="NCBIfam" id="TIGR00229">
    <property type="entry name" value="sensory_box"/>
    <property type="match status" value="1"/>
</dbReference>
<feature type="domain" description="EAL" evidence="3">
    <location>
        <begin position="338"/>
        <end position="593"/>
    </location>
</feature>
<dbReference type="InterPro" id="IPR000014">
    <property type="entry name" value="PAS"/>
</dbReference>
<dbReference type="Pfam" id="PF00563">
    <property type="entry name" value="EAL"/>
    <property type="match status" value="1"/>
</dbReference>
<feature type="domain" description="PAC" evidence="2">
    <location>
        <begin position="111"/>
        <end position="165"/>
    </location>
</feature>
<dbReference type="PANTHER" id="PTHR44757:SF2">
    <property type="entry name" value="BIOFILM ARCHITECTURE MAINTENANCE PROTEIN MBAA"/>
    <property type="match status" value="1"/>
</dbReference>
<dbReference type="PROSITE" id="PS50887">
    <property type="entry name" value="GGDEF"/>
    <property type="match status" value="1"/>
</dbReference>
<dbReference type="PROSITE" id="PS50883">
    <property type="entry name" value="EAL"/>
    <property type="match status" value="1"/>
</dbReference>
<dbReference type="SMART" id="SM00086">
    <property type="entry name" value="PAC"/>
    <property type="match status" value="1"/>
</dbReference>
<dbReference type="Pfam" id="PF13426">
    <property type="entry name" value="PAS_9"/>
    <property type="match status" value="1"/>
</dbReference>
<feature type="domain" description="GGDEF" evidence="4">
    <location>
        <begin position="198"/>
        <end position="330"/>
    </location>
</feature>
<dbReference type="AlphaFoldDB" id="A0A1H6A7L6"/>
<evidence type="ECO:0000313" key="6">
    <source>
        <dbReference type="Proteomes" id="UP000236721"/>
    </source>
</evidence>
<dbReference type="Proteomes" id="UP000236721">
    <property type="component" value="Unassembled WGS sequence"/>
</dbReference>
<dbReference type="InterPro" id="IPR001633">
    <property type="entry name" value="EAL_dom"/>
</dbReference>
<evidence type="ECO:0000313" key="5">
    <source>
        <dbReference type="EMBL" id="SEG44174.1"/>
    </source>
</evidence>
<dbReference type="Gene3D" id="3.20.20.450">
    <property type="entry name" value="EAL domain"/>
    <property type="match status" value="1"/>
</dbReference>
<dbReference type="CDD" id="cd00130">
    <property type="entry name" value="PAS"/>
    <property type="match status" value="1"/>
</dbReference>
<evidence type="ECO:0000259" key="2">
    <source>
        <dbReference type="PROSITE" id="PS50113"/>
    </source>
</evidence>
<feature type="domain" description="PAS" evidence="1">
    <location>
        <begin position="40"/>
        <end position="83"/>
    </location>
</feature>
<dbReference type="InterPro" id="IPR035965">
    <property type="entry name" value="PAS-like_dom_sf"/>
</dbReference>
<dbReference type="SMART" id="SM00052">
    <property type="entry name" value="EAL"/>
    <property type="match status" value="1"/>
</dbReference>
<sequence length="595" mass="67051">MHSNKNNLMCVDDISESETLDSLSLITANSFSLTGEVQNNKNLLFAIVHHSSNAVVITDTKRRILYANKKFEDISGYKLEEVLWQNPRVLKSKKTPRSTYQDMNSSLSQGKDWHGEFINTHKDGTEYIEKATITIIRDNSGKSLYYLAEKTDITALKIAQKEIYSLAYYDTLTGLPNRTHFVEKLNEKIATIDDNYEVRFSVLFADLNRFKTINDTCGHLSGDMALREVARRFKSVIGGEDILARIGGDEFILVHDHTSGSCPSELARKLSDSLLEPLSIHGNDHHVGVSIGSASYPDDGVTLEQLLQFADIAMYEAKSSNRFYYAYKDATGSQSQRQFYITTRIEKAIDRNELYLVYQPKIDLKTKQIIGAEALLRWREPELGVVSPAEFIPIAERCGFMNDIGFWVIEQVCCQLKKWQESGVHLPGSLAVNLSIQQLDHSDFLPIITAILDRFDVYPKHIELEVTESMLMTNPQQTSEMLAMLAKCGFTISIDDFGTGYSSLAYLKDINASVLKIDKSFIEGVSSKTNAKTIVESIVQMAHNLGMTVVAEGVEDKLQVSFLKDIECDIAQGFFFSKPMNAQKFERYLSNLESK</sequence>
<reference evidence="6" key="1">
    <citation type="submission" date="2016-10" db="EMBL/GenBank/DDBJ databases">
        <authorList>
            <person name="Varghese N."/>
            <person name="Submissions S."/>
        </authorList>
    </citation>
    <scope>NUCLEOTIDE SEQUENCE [LARGE SCALE GENOMIC DNA]</scope>
    <source>
        <strain evidence="6">CGMCC 1.7062</strain>
    </source>
</reference>